<gene>
    <name evidence="2" type="ORF">EMEDMD4_980013</name>
</gene>
<evidence type="ECO:0000313" key="2">
    <source>
        <dbReference type="EMBL" id="VTZ66143.1"/>
    </source>
</evidence>
<dbReference type="EMBL" id="CABFNB010000170">
    <property type="protein sequence ID" value="VTZ66143.1"/>
    <property type="molecule type" value="Genomic_DNA"/>
</dbReference>
<keyword evidence="1" id="KW-1133">Transmembrane helix</keyword>
<keyword evidence="1" id="KW-0472">Membrane</keyword>
<proteinExistence type="predicted"/>
<organism evidence="2">
    <name type="scientific">Sinorhizobium medicae</name>
    <dbReference type="NCBI Taxonomy" id="110321"/>
    <lineage>
        <taxon>Bacteria</taxon>
        <taxon>Pseudomonadati</taxon>
        <taxon>Pseudomonadota</taxon>
        <taxon>Alphaproteobacteria</taxon>
        <taxon>Hyphomicrobiales</taxon>
        <taxon>Rhizobiaceae</taxon>
        <taxon>Sinorhizobium/Ensifer group</taxon>
        <taxon>Sinorhizobium</taxon>
    </lineage>
</organism>
<dbReference type="AlphaFoldDB" id="A0A508X8P4"/>
<keyword evidence="1" id="KW-0812">Transmembrane</keyword>
<accession>A0A508X8P4</accession>
<feature type="transmembrane region" description="Helical" evidence="1">
    <location>
        <begin position="6"/>
        <end position="26"/>
    </location>
</feature>
<reference evidence="2" key="1">
    <citation type="submission" date="2019-06" db="EMBL/GenBank/DDBJ databases">
        <authorList>
            <person name="Le Quere A."/>
            <person name="Colella S."/>
        </authorList>
    </citation>
    <scope>NUCLEOTIDE SEQUENCE</scope>
    <source>
        <strain evidence="2">EmedicaeMD41</strain>
    </source>
</reference>
<protein>
    <submittedName>
        <fullName evidence="2">Uncharacterized protein</fullName>
    </submittedName>
</protein>
<name>A0A508X8P4_9HYPH</name>
<dbReference type="Proteomes" id="UP000507954">
    <property type="component" value="Unassembled WGS sequence"/>
</dbReference>
<evidence type="ECO:0000256" key="1">
    <source>
        <dbReference type="SAM" id="Phobius"/>
    </source>
</evidence>
<sequence>MTKRRLTMIILLLVLVLLVIALYGFLGIQQLI</sequence>